<protein>
    <recommendedName>
        <fullName evidence="13">SNF2 N-terminal domain-containing protein</fullName>
    </recommendedName>
</protein>
<reference evidence="11" key="1">
    <citation type="submission" date="2022-07" db="EMBL/GenBank/DDBJ databases">
        <title>Phylogenomic reconstructions and comparative analyses of Kickxellomycotina fungi.</title>
        <authorList>
            <person name="Reynolds N.K."/>
            <person name="Stajich J.E."/>
            <person name="Barry K."/>
            <person name="Grigoriev I.V."/>
            <person name="Crous P."/>
            <person name="Smith M.E."/>
        </authorList>
    </citation>
    <scope>NUCLEOTIDE SEQUENCE</scope>
    <source>
        <strain evidence="11">NRRL 1566</strain>
    </source>
</reference>
<keyword evidence="12" id="KW-1185">Reference proteome</keyword>
<dbReference type="PANTHER" id="PTHR45797:SF1">
    <property type="entry name" value="HELICASE ARIP4"/>
    <property type="match status" value="1"/>
</dbReference>
<feature type="domain" description="SNF2 N-terminal" evidence="9">
    <location>
        <begin position="788"/>
        <end position="883"/>
    </location>
</feature>
<evidence type="ECO:0000259" key="10">
    <source>
        <dbReference type="Pfam" id="PF24580"/>
    </source>
</evidence>
<evidence type="ECO:0008006" key="13">
    <source>
        <dbReference type="Google" id="ProtNLM"/>
    </source>
</evidence>
<evidence type="ECO:0000313" key="12">
    <source>
        <dbReference type="Proteomes" id="UP001139887"/>
    </source>
</evidence>
<name>A0A9W8LYI8_9FUNG</name>
<dbReference type="SUPFAM" id="SSF52540">
    <property type="entry name" value="P-loop containing nucleoside triphosphate hydrolases"/>
    <property type="match status" value="1"/>
</dbReference>
<dbReference type="Pfam" id="PF00176">
    <property type="entry name" value="SNF2-rel_dom"/>
    <property type="match status" value="1"/>
</dbReference>
<dbReference type="GO" id="GO:0016887">
    <property type="term" value="F:ATP hydrolysis activity"/>
    <property type="evidence" value="ECO:0007669"/>
    <property type="project" value="InterPro"/>
</dbReference>
<keyword evidence="4" id="KW-0378">Hydrolase</keyword>
<dbReference type="Proteomes" id="UP001139887">
    <property type="component" value="Unassembled WGS sequence"/>
</dbReference>
<comment type="subcellular location">
    <subcellularLocation>
        <location evidence="1">Nucleus</location>
    </subcellularLocation>
</comment>
<dbReference type="InterPro" id="IPR044574">
    <property type="entry name" value="ARIP4-like"/>
</dbReference>
<feature type="region of interest" description="Disordered" evidence="8">
    <location>
        <begin position="239"/>
        <end position="284"/>
    </location>
</feature>
<dbReference type="GO" id="GO:0005634">
    <property type="term" value="C:nucleus"/>
    <property type="evidence" value="ECO:0007669"/>
    <property type="project" value="UniProtKB-SubCell"/>
</dbReference>
<evidence type="ECO:0000256" key="8">
    <source>
        <dbReference type="SAM" id="MobiDB-lite"/>
    </source>
</evidence>
<proteinExistence type="inferred from homology"/>
<evidence type="ECO:0000256" key="3">
    <source>
        <dbReference type="ARBA" id="ARBA00022741"/>
    </source>
</evidence>
<evidence type="ECO:0000259" key="9">
    <source>
        <dbReference type="Pfam" id="PF00176"/>
    </source>
</evidence>
<comment type="similarity">
    <text evidence="2">Belongs to the SNF2/RAD54 helicase family.</text>
</comment>
<dbReference type="GO" id="GO:0004386">
    <property type="term" value="F:helicase activity"/>
    <property type="evidence" value="ECO:0007669"/>
    <property type="project" value="UniProtKB-KW"/>
</dbReference>
<dbReference type="Pfam" id="PF24580">
    <property type="entry name" value="DUF7607"/>
    <property type="match status" value="1"/>
</dbReference>
<dbReference type="GO" id="GO:0005524">
    <property type="term" value="F:ATP binding"/>
    <property type="evidence" value="ECO:0007669"/>
    <property type="project" value="UniProtKB-KW"/>
</dbReference>
<feature type="compositionally biased region" description="Basic and acidic residues" evidence="8">
    <location>
        <begin position="668"/>
        <end position="677"/>
    </location>
</feature>
<evidence type="ECO:0000256" key="7">
    <source>
        <dbReference type="ARBA" id="ARBA00023242"/>
    </source>
</evidence>
<comment type="caution">
    <text evidence="11">The sequence shown here is derived from an EMBL/GenBank/DDBJ whole genome shotgun (WGS) entry which is preliminary data.</text>
</comment>
<dbReference type="InterPro" id="IPR000330">
    <property type="entry name" value="SNF2_N"/>
</dbReference>
<dbReference type="EMBL" id="JANBUW010000755">
    <property type="protein sequence ID" value="KAJ2845615.1"/>
    <property type="molecule type" value="Genomic_DNA"/>
</dbReference>
<evidence type="ECO:0000256" key="2">
    <source>
        <dbReference type="ARBA" id="ARBA00007025"/>
    </source>
</evidence>
<feature type="domain" description="DUF7607" evidence="10">
    <location>
        <begin position="138"/>
        <end position="240"/>
    </location>
</feature>
<keyword evidence="5" id="KW-0067">ATP-binding</keyword>
<feature type="non-terminal residue" evidence="11">
    <location>
        <position position="925"/>
    </location>
</feature>
<gene>
    <name evidence="11" type="ORF">IWW36_004708</name>
</gene>
<feature type="region of interest" description="Disordered" evidence="8">
    <location>
        <begin position="648"/>
        <end position="681"/>
    </location>
</feature>
<dbReference type="PANTHER" id="PTHR45797">
    <property type="entry name" value="RAD54-LIKE"/>
    <property type="match status" value="1"/>
</dbReference>
<sequence>MHQLKTAFRNSTHLFNAKYPRSICNDGVLSEASPAFLDASEDTFWFCRSQDSRFTIAHTQQPETAAAFSRLWKRMGSTQSAMRRLLTQGLFNEVLPLYGESDDEGAMSDSLIREIEKEKKEAAARKAKADASEQCRVEMVTEVIQQMVEHFALGWHNQVQPKLERSAMILWDKYYGHQQALQKHLDDLSSRRLVKARQSIIDSGVGTRRQAKALCSTLRGTIEDIAQIKWLLQLLSKPRPLSMPPDSPTKKDQNSSHKASPADKRNNVSSDSHDDMSDFIEDDGSDYDRSQMAGILSYNILSVPQHLRQPRQPAYIRSRYSRRVRGAKQIKGTTQTLYEDLSDGASSDGGMRNVSESAAEFLRALSLFSASEAFEAAMFYMRGMAMGTVAGGSALCSVAKPAATPKLTINCALRIWAEFQCWIILCLPTVRVKYSSSIQRDYVQAQLDKLLPPEEQEPENKADDQRKISRHIKRIAQFLVRCPVEDLDSGPTGQVESELDSTEILINTKRLPNVLNVLSDRNVALKAAFGMFYSWRCKAQTNMEDIVMANTAEALHQADTPSSSEEVQVSPVESETHFDAANTLQMDALSSNSEGGQGSPAESGTHLDAANSLQQIVVLPGSEDGKVESYLDADSNRLFANGEYQADTDNSDIMTIQSDSESPGLSEEELKSTQEKHSGRRNIRPVRGENEVVLQMRKQQDLMDEAIQRRIEERKAMKEAIAHSSNSSDDEVMVSGSAVTPASATAGAQPARSVVNEIGTRVIINEGHPDEQQDVHIPGFIGGQLKEHQVAGVQFMWKNIVMLSNHSSVADSEGPAQHGCVLAHSMGLGKTLQAISLIYTLLNEVHSGNPEFAESIFTPRRVLILCPVTVQSNWAAEFWKWTGVDHSLSKIRKYMAIDGPLLPSPYSIPSDRELTLPERQRLLEM</sequence>
<organism evidence="11 12">
    <name type="scientific">Coemansia brasiliensis</name>
    <dbReference type="NCBI Taxonomy" id="2650707"/>
    <lineage>
        <taxon>Eukaryota</taxon>
        <taxon>Fungi</taxon>
        <taxon>Fungi incertae sedis</taxon>
        <taxon>Zoopagomycota</taxon>
        <taxon>Kickxellomycotina</taxon>
        <taxon>Kickxellomycetes</taxon>
        <taxon>Kickxellales</taxon>
        <taxon>Kickxellaceae</taxon>
        <taxon>Coemansia</taxon>
    </lineage>
</organism>
<keyword evidence="6" id="KW-0238">DNA-binding</keyword>
<feature type="compositionally biased region" description="Basic and acidic residues" evidence="8">
    <location>
        <begin position="248"/>
        <end position="276"/>
    </location>
</feature>
<evidence type="ECO:0000256" key="1">
    <source>
        <dbReference type="ARBA" id="ARBA00004123"/>
    </source>
</evidence>
<dbReference type="InterPro" id="IPR027417">
    <property type="entry name" value="P-loop_NTPase"/>
</dbReference>
<keyword evidence="4" id="KW-0347">Helicase</keyword>
<accession>A0A9W8LYI8</accession>
<dbReference type="OrthoDB" id="2020972at2759"/>
<dbReference type="Gene3D" id="3.40.50.10810">
    <property type="entry name" value="Tandem AAA-ATPase domain"/>
    <property type="match status" value="1"/>
</dbReference>
<dbReference type="InterPro" id="IPR038718">
    <property type="entry name" value="SNF2-like_sf"/>
</dbReference>
<dbReference type="GO" id="GO:0003677">
    <property type="term" value="F:DNA binding"/>
    <property type="evidence" value="ECO:0007669"/>
    <property type="project" value="UniProtKB-KW"/>
</dbReference>
<keyword evidence="3" id="KW-0547">Nucleotide-binding</keyword>
<keyword evidence="7" id="KW-0539">Nucleus</keyword>
<evidence type="ECO:0000313" key="11">
    <source>
        <dbReference type="EMBL" id="KAJ2845615.1"/>
    </source>
</evidence>
<dbReference type="InterPro" id="IPR056026">
    <property type="entry name" value="DUF7607"/>
</dbReference>
<evidence type="ECO:0000256" key="5">
    <source>
        <dbReference type="ARBA" id="ARBA00022840"/>
    </source>
</evidence>
<dbReference type="AlphaFoldDB" id="A0A9W8LYI8"/>
<evidence type="ECO:0000256" key="6">
    <source>
        <dbReference type="ARBA" id="ARBA00023125"/>
    </source>
</evidence>
<evidence type="ECO:0000256" key="4">
    <source>
        <dbReference type="ARBA" id="ARBA00022806"/>
    </source>
</evidence>
<feature type="compositionally biased region" description="Polar residues" evidence="8">
    <location>
        <begin position="648"/>
        <end position="663"/>
    </location>
</feature>